<keyword evidence="1" id="KW-0540">Nuclease</keyword>
<name>A0A444IR77_9BACT</name>
<evidence type="ECO:0000313" key="1">
    <source>
        <dbReference type="EMBL" id="RWX43266.1"/>
    </source>
</evidence>
<keyword evidence="1" id="KW-0255">Endonuclease</keyword>
<proteinExistence type="predicted"/>
<comment type="caution">
    <text evidence="1">The sequence shown here is derived from an EMBL/GenBank/DDBJ whole genome shotgun (WGS) entry which is preliminary data.</text>
</comment>
<dbReference type="GO" id="GO:0004519">
    <property type="term" value="F:endonuclease activity"/>
    <property type="evidence" value="ECO:0007669"/>
    <property type="project" value="UniProtKB-KW"/>
</dbReference>
<protein>
    <submittedName>
        <fullName evidence="1">ApaLI-like restriction endonuclease</fullName>
    </submittedName>
</protein>
<dbReference type="EMBL" id="MTKO01000125">
    <property type="protein sequence ID" value="RWX43266.1"/>
    <property type="molecule type" value="Genomic_DNA"/>
</dbReference>
<organism evidence="1 2">
    <name type="scientific">Candidatus Electrothrix aarhusensis</name>
    <dbReference type="NCBI Taxonomy" id="1859131"/>
    <lineage>
        <taxon>Bacteria</taxon>
        <taxon>Pseudomonadati</taxon>
        <taxon>Thermodesulfobacteriota</taxon>
        <taxon>Desulfobulbia</taxon>
        <taxon>Desulfobulbales</taxon>
        <taxon>Desulfobulbaceae</taxon>
        <taxon>Candidatus Electrothrix</taxon>
    </lineage>
</organism>
<accession>A0A444IR77</accession>
<gene>
    <name evidence="1" type="ORF">H206_02931</name>
</gene>
<keyword evidence="2" id="KW-1185">Reference proteome</keyword>
<dbReference type="Proteomes" id="UP000287853">
    <property type="component" value="Unassembled WGS sequence"/>
</dbReference>
<dbReference type="AlphaFoldDB" id="A0A444IR77"/>
<reference evidence="1 2" key="1">
    <citation type="submission" date="2017-01" db="EMBL/GenBank/DDBJ databases">
        <title>The cable genome- insights into the physiology and evolution of filamentous bacteria capable of sulfide oxidation via long distance electron transfer.</title>
        <authorList>
            <person name="Schreiber L."/>
            <person name="Bjerg J.T."/>
            <person name="Boggild A."/>
            <person name="Van De Vossenberg J."/>
            <person name="Meysman F."/>
            <person name="Nielsen L.P."/>
            <person name="Schramm A."/>
            <person name="Kjeldsen K.U."/>
        </authorList>
    </citation>
    <scope>NUCLEOTIDE SEQUENCE [LARGE SCALE GENOMIC DNA]</scope>
    <source>
        <strain evidence="1">MCF</strain>
    </source>
</reference>
<keyword evidence="1" id="KW-0378">Hydrolase</keyword>
<sequence length="344" mass="38850">MPNTAFIRNLYARCRMHGTGEAQVVISNAEIHALIFLALLNLGWNHKELLIPPVNVPNKDYYKIPLSWFEETEVGTSDPSDIQSYLQCCFEKDNDFSLFIDNLAALHRRRMKYRRILRLQPLPTMDQIGPRALLEFGVCDAELQAHWMVWRKWIYDIDNRAAQETGYLFEPLLASCLGGKPVGARNSPVKRLDAQGVPTDKGRQIDCFVPSTSTAYEFKLRVTIAASGQGRFGEELSFPEEVAAASLKPVLLVLDPTPSERLTELSAKFVTCGGQCLQGEDAWQHMESEAGEVVSVFINKFIKPAIHNIENVELSELQPISLNWSEDAVEIRSPSAVYRVRRKQ</sequence>
<evidence type="ECO:0000313" key="2">
    <source>
        <dbReference type="Proteomes" id="UP000287853"/>
    </source>
</evidence>